<organism evidence="9 10">
    <name type="scientific">Pseudoalteromonas fuliginea</name>
    <dbReference type="NCBI Taxonomy" id="1872678"/>
    <lineage>
        <taxon>Bacteria</taxon>
        <taxon>Pseudomonadati</taxon>
        <taxon>Pseudomonadota</taxon>
        <taxon>Gammaproteobacteria</taxon>
        <taxon>Alteromonadales</taxon>
        <taxon>Pseudoalteromonadaceae</taxon>
        <taxon>Pseudoalteromonas</taxon>
    </lineage>
</organism>
<dbReference type="RefSeq" id="WP_002960893.1">
    <property type="nucleotide sequence ID" value="NZ_JBBMQV010000024.1"/>
</dbReference>
<dbReference type="GO" id="GO:0070497">
    <property type="term" value="F:6-carboxytetrahydropterin synthase activity"/>
    <property type="evidence" value="ECO:0007669"/>
    <property type="project" value="UniProtKB-EC"/>
</dbReference>
<comment type="similarity">
    <text evidence="2">Belongs to the PTPS family. QueD subfamily.</text>
</comment>
<dbReference type="Gene3D" id="3.30.479.10">
    <property type="entry name" value="6-pyruvoyl tetrahydropterin synthase/QueD"/>
    <property type="match status" value="2"/>
</dbReference>
<gene>
    <name evidence="9" type="ORF">DC53_09995</name>
    <name evidence="8" type="ORF">EU508_09075</name>
    <name evidence="7" type="ORF">EU509_06140</name>
</gene>
<evidence type="ECO:0000313" key="8">
    <source>
        <dbReference type="EMBL" id="KAA1160598.1"/>
    </source>
</evidence>
<dbReference type="Proteomes" id="UP000322915">
    <property type="component" value="Unassembled WGS sequence"/>
</dbReference>
<evidence type="ECO:0000256" key="6">
    <source>
        <dbReference type="ARBA" id="ARBA00048807"/>
    </source>
</evidence>
<reference evidence="9 10" key="1">
    <citation type="submission" date="2014-04" db="EMBL/GenBank/DDBJ databases">
        <title>Pseudoalteromonas galatheae sp. nov., isolated from a deep-sea polychaete near Canal Concepcion, Chile.</title>
        <authorList>
            <person name="Machado H.R."/>
            <person name="Gram L."/>
            <person name="Vynne N.G."/>
        </authorList>
    </citation>
    <scope>NUCLEOTIDE SEQUENCE [LARGE SCALE GENOMIC DNA]</scope>
    <source>
        <strain evidence="9 10">KMM216</strain>
    </source>
</reference>
<proteinExistence type="inferred from homology"/>
<evidence type="ECO:0000313" key="10">
    <source>
        <dbReference type="Proteomes" id="UP000027154"/>
    </source>
</evidence>
<accession>A0A063KTE4</accession>
<comment type="caution">
    <text evidence="9">The sequence shown here is derived from an EMBL/GenBank/DDBJ whole genome shotgun (WGS) entry which is preliminary data.</text>
</comment>
<evidence type="ECO:0000256" key="4">
    <source>
        <dbReference type="ARBA" id="ARBA00018141"/>
    </source>
</evidence>
<comment type="catalytic activity">
    <reaction evidence="6">
        <text>7,8-dihydroneopterin 3'-triphosphate + H2O = 6-carboxy-5,6,7,8-tetrahydropterin + triphosphate + acetaldehyde + 2 H(+)</text>
        <dbReference type="Rhea" id="RHEA:27966"/>
        <dbReference type="ChEBI" id="CHEBI:15343"/>
        <dbReference type="ChEBI" id="CHEBI:15377"/>
        <dbReference type="ChEBI" id="CHEBI:15378"/>
        <dbReference type="ChEBI" id="CHEBI:18036"/>
        <dbReference type="ChEBI" id="CHEBI:58462"/>
        <dbReference type="ChEBI" id="CHEBI:61032"/>
        <dbReference type="EC" id="4.1.2.50"/>
    </reaction>
</comment>
<sequence>MILFVNSLTVIDFSYLCNKRGAVGESWIVDLTLHGKLNEESMVLDFGLVKKQIKGIIDECIDHRLAIPTGLNGTVSEFDEHKTLDCTFGENNHLAMSAPHQAYCMINADEVTVESVTEFLIATILPKLPDNIEKIELSLKPEHSQSFYYHYSHGLKKHDGNCQRIIHGHRSQIGISLDGISMPRLQKEWSQKWEDIYLATSEDQINAADLKHIPAKAGDVCFAYTSAQGYFEMAISESRCDILPVDTTVECIAEHVAGQIKAQYPEKAVKVTAYEGVGKGSISYV</sequence>
<dbReference type="Proteomes" id="UP000027154">
    <property type="component" value="Unassembled WGS sequence"/>
</dbReference>
<dbReference type="OrthoDB" id="5820615at2"/>
<comment type="pathway">
    <text evidence="1">Purine metabolism; 7-cyano-7-deazaguanine biosynthesis.</text>
</comment>
<evidence type="ECO:0000256" key="1">
    <source>
        <dbReference type="ARBA" id="ARBA00005061"/>
    </source>
</evidence>
<protein>
    <recommendedName>
        <fullName evidence="4">6-carboxy-5,6,7,8-tetrahydropterin synthase</fullName>
        <ecNumber evidence="3">4.1.2.50</ecNumber>
    </recommendedName>
    <alternativeName>
        <fullName evidence="5">Queuosine biosynthesis protein QueD</fullName>
    </alternativeName>
</protein>
<dbReference type="EMBL" id="JJNZ01000028">
    <property type="protein sequence ID" value="KDC51187.1"/>
    <property type="molecule type" value="Genomic_DNA"/>
</dbReference>
<reference evidence="11 12" key="2">
    <citation type="submission" date="2019-01" db="EMBL/GenBank/DDBJ databases">
        <title>Genome sequences of marine Pseudoalteromonas species.</title>
        <authorList>
            <person name="Boraston A.B."/>
            <person name="Hehemann J.-H."/>
            <person name="Vickers C.J."/>
            <person name="Salama-Alber O."/>
            <person name="Abe K."/>
            <person name="Hettle A.J."/>
        </authorList>
    </citation>
    <scope>NUCLEOTIDE SEQUENCE [LARGE SCALE GENOMIC DNA]</scope>
    <source>
        <strain evidence="8 12">PS42</strain>
        <strain evidence="7 11">PS47</strain>
    </source>
</reference>
<evidence type="ECO:0000256" key="2">
    <source>
        <dbReference type="ARBA" id="ARBA00008900"/>
    </source>
</evidence>
<evidence type="ECO:0000313" key="12">
    <source>
        <dbReference type="Proteomes" id="UP000324162"/>
    </source>
</evidence>
<dbReference type="AlphaFoldDB" id="A0A063KTE4"/>
<dbReference type="GeneID" id="88775325"/>
<name>A0A063KTE4_9GAMM</name>
<keyword evidence="11" id="KW-1185">Reference proteome</keyword>
<dbReference type="Proteomes" id="UP000324162">
    <property type="component" value="Unassembled WGS sequence"/>
</dbReference>
<dbReference type="EC" id="4.1.2.50" evidence="3"/>
<dbReference type="InterPro" id="IPR007115">
    <property type="entry name" value="6-PTP_synth/QueD"/>
</dbReference>
<dbReference type="InterPro" id="IPR038418">
    <property type="entry name" value="6-PTP_synth/QueD_sf"/>
</dbReference>
<dbReference type="EMBL" id="SEUJ01000061">
    <property type="protein sequence ID" value="KAA1160343.1"/>
    <property type="molecule type" value="Genomic_DNA"/>
</dbReference>
<evidence type="ECO:0000313" key="7">
    <source>
        <dbReference type="EMBL" id="KAA1160343.1"/>
    </source>
</evidence>
<dbReference type="EMBL" id="SEUK01000048">
    <property type="protein sequence ID" value="KAA1160598.1"/>
    <property type="molecule type" value="Genomic_DNA"/>
</dbReference>
<dbReference type="SUPFAM" id="SSF55620">
    <property type="entry name" value="Tetrahydrobiopterin biosynthesis enzymes-like"/>
    <property type="match status" value="2"/>
</dbReference>
<evidence type="ECO:0000313" key="9">
    <source>
        <dbReference type="EMBL" id="KDC51187.1"/>
    </source>
</evidence>
<evidence type="ECO:0000256" key="5">
    <source>
        <dbReference type="ARBA" id="ARBA00031449"/>
    </source>
</evidence>
<dbReference type="Pfam" id="PF01242">
    <property type="entry name" value="PTPS"/>
    <property type="match status" value="2"/>
</dbReference>
<evidence type="ECO:0000313" key="11">
    <source>
        <dbReference type="Proteomes" id="UP000322915"/>
    </source>
</evidence>
<evidence type="ECO:0000256" key="3">
    <source>
        <dbReference type="ARBA" id="ARBA00012982"/>
    </source>
</evidence>